<dbReference type="AlphaFoldDB" id="A0A9P7ZP05"/>
<accession>A0A9P7ZP05</accession>
<feature type="active site" description="Proton acceptor" evidence="4">
    <location>
        <position position="389"/>
    </location>
</feature>
<dbReference type="GO" id="GO:0004301">
    <property type="term" value="F:epoxide hydrolase activity"/>
    <property type="evidence" value="ECO:0007669"/>
    <property type="project" value="TreeGrafter"/>
</dbReference>
<dbReference type="InterPro" id="IPR010497">
    <property type="entry name" value="Epoxide_hydro_N"/>
</dbReference>
<organism evidence="6 7">
    <name type="scientific">Emericellopsis atlantica</name>
    <dbReference type="NCBI Taxonomy" id="2614577"/>
    <lineage>
        <taxon>Eukaryota</taxon>
        <taxon>Fungi</taxon>
        <taxon>Dikarya</taxon>
        <taxon>Ascomycota</taxon>
        <taxon>Pezizomycotina</taxon>
        <taxon>Sordariomycetes</taxon>
        <taxon>Hypocreomycetidae</taxon>
        <taxon>Hypocreales</taxon>
        <taxon>Bionectriaceae</taxon>
        <taxon>Emericellopsis</taxon>
    </lineage>
</organism>
<proteinExistence type="inferred from homology"/>
<dbReference type="Gene3D" id="3.40.50.1820">
    <property type="entry name" value="alpha/beta hydrolase"/>
    <property type="match status" value="1"/>
</dbReference>
<dbReference type="Proteomes" id="UP000887229">
    <property type="component" value="Unassembled WGS sequence"/>
</dbReference>
<dbReference type="GO" id="GO:0097176">
    <property type="term" value="P:epoxide metabolic process"/>
    <property type="evidence" value="ECO:0007669"/>
    <property type="project" value="TreeGrafter"/>
</dbReference>
<evidence type="ECO:0000256" key="4">
    <source>
        <dbReference type="PIRSR" id="PIRSR001112-1"/>
    </source>
</evidence>
<dbReference type="Pfam" id="PF06441">
    <property type="entry name" value="EHN"/>
    <property type="match status" value="1"/>
</dbReference>
<dbReference type="InterPro" id="IPR029058">
    <property type="entry name" value="AB_hydrolase_fold"/>
</dbReference>
<keyword evidence="7" id="KW-1185">Reference proteome</keyword>
<dbReference type="OrthoDB" id="6431331at2759"/>
<evidence type="ECO:0000259" key="5">
    <source>
        <dbReference type="Pfam" id="PF06441"/>
    </source>
</evidence>
<dbReference type="EMBL" id="MU251250">
    <property type="protein sequence ID" value="KAG9255638.1"/>
    <property type="molecule type" value="Genomic_DNA"/>
</dbReference>
<dbReference type="GeneID" id="70291517"/>
<evidence type="ECO:0000313" key="6">
    <source>
        <dbReference type="EMBL" id="KAG9255638.1"/>
    </source>
</evidence>
<keyword evidence="3 6" id="KW-0378">Hydrolase</keyword>
<name>A0A9P7ZP05_9HYPO</name>
<feature type="active site" description="Nucleophile" evidence="4">
    <location>
        <position position="199"/>
    </location>
</feature>
<sequence length="411" mass="45863">MAESALNFAFPSNASSPTPFTIQVDQGFVDESTLKASLYRPSIDILDDSNDNWLEGPPSANMTALADYWANEYDWTTQQDYINGNHSHFAITVPETPAWPHEVPLHFIHERANDEEALPLLLLHGWPSTSMEWHKVIGPLVSPDNASFAGHHVVAPDLPGFGFSPAVTHAGFDAKAIAGVMDDLMGRLGYDRYGIVSTDLGWWVTMKMLEVVRSGRIVGHFCDFFLVQATAEDTERYMKNQTTPEETRYMASSMEWYAQHTGYQYVQQLQPLAVGQAFSDSPVGFAGWVWHLLESVSDGYPYSFDEIITTALSLFVQGTYGNLRYYKYALDPAAFVLERTNVPTGVSQWGLGSPGSKFPGIADLNFAPRSWLERMANIREVYRHPSGGHFPALSEPSSWAADVLHFFQTCI</sequence>
<dbReference type="SUPFAM" id="SSF53474">
    <property type="entry name" value="alpha/beta-Hydrolases"/>
    <property type="match status" value="1"/>
</dbReference>
<evidence type="ECO:0000256" key="2">
    <source>
        <dbReference type="ARBA" id="ARBA00022797"/>
    </source>
</evidence>
<evidence type="ECO:0000256" key="1">
    <source>
        <dbReference type="ARBA" id="ARBA00010088"/>
    </source>
</evidence>
<comment type="caution">
    <text evidence="6">The sequence shown here is derived from an EMBL/GenBank/DDBJ whole genome shotgun (WGS) entry which is preliminary data.</text>
</comment>
<gene>
    <name evidence="6" type="ORF">F5Z01DRAFT_550236</name>
</gene>
<reference evidence="6" key="1">
    <citation type="journal article" date="2021" name="IMA Fungus">
        <title>Genomic characterization of three marine fungi, including Emericellopsis atlantica sp. nov. with signatures of a generalist lifestyle and marine biomass degradation.</title>
        <authorList>
            <person name="Hagestad O.C."/>
            <person name="Hou L."/>
            <person name="Andersen J.H."/>
            <person name="Hansen E.H."/>
            <person name="Altermark B."/>
            <person name="Li C."/>
            <person name="Kuhnert E."/>
            <person name="Cox R.J."/>
            <person name="Crous P.W."/>
            <person name="Spatafora J.W."/>
            <person name="Lail K."/>
            <person name="Amirebrahimi M."/>
            <person name="Lipzen A."/>
            <person name="Pangilinan J."/>
            <person name="Andreopoulos W."/>
            <person name="Hayes R.D."/>
            <person name="Ng V."/>
            <person name="Grigoriev I.V."/>
            <person name="Jackson S.A."/>
            <person name="Sutton T.D.S."/>
            <person name="Dobson A.D.W."/>
            <person name="Rama T."/>
        </authorList>
    </citation>
    <scope>NUCLEOTIDE SEQUENCE</scope>
    <source>
        <strain evidence="6">TS7</strain>
    </source>
</reference>
<dbReference type="PANTHER" id="PTHR21661">
    <property type="entry name" value="EPOXIDE HYDROLASE 1-RELATED"/>
    <property type="match status" value="1"/>
</dbReference>
<evidence type="ECO:0000256" key="3">
    <source>
        <dbReference type="ARBA" id="ARBA00022801"/>
    </source>
</evidence>
<keyword evidence="2" id="KW-0058">Aromatic hydrocarbons catabolism</keyword>
<dbReference type="InterPro" id="IPR000639">
    <property type="entry name" value="Epox_hydrolase-like"/>
</dbReference>
<dbReference type="InterPro" id="IPR016292">
    <property type="entry name" value="Epoxide_hydrolase"/>
</dbReference>
<dbReference type="RefSeq" id="XP_046119562.1">
    <property type="nucleotide sequence ID" value="XM_046260614.1"/>
</dbReference>
<dbReference type="PRINTS" id="PR00412">
    <property type="entry name" value="EPOXHYDRLASE"/>
</dbReference>
<dbReference type="PANTHER" id="PTHR21661:SF35">
    <property type="entry name" value="EPOXIDE HYDROLASE"/>
    <property type="match status" value="1"/>
</dbReference>
<evidence type="ECO:0000313" key="7">
    <source>
        <dbReference type="Proteomes" id="UP000887229"/>
    </source>
</evidence>
<feature type="active site" description="Proton donor" evidence="4">
    <location>
        <position position="326"/>
    </location>
</feature>
<feature type="domain" description="Epoxide hydrolase N-terminal" evidence="5">
    <location>
        <begin position="18"/>
        <end position="133"/>
    </location>
</feature>
<dbReference type="PIRSF" id="PIRSF001112">
    <property type="entry name" value="Epoxide_hydrolase"/>
    <property type="match status" value="1"/>
</dbReference>
<protein>
    <submittedName>
        <fullName evidence="6">Alpha/Beta hydrolase protein</fullName>
    </submittedName>
</protein>
<comment type="similarity">
    <text evidence="1">Belongs to the peptidase S33 family.</text>
</comment>